<dbReference type="GeneID" id="18237832"/>
<dbReference type="EMBL" id="GL882879">
    <property type="protein sequence ID" value="EGF83405.1"/>
    <property type="molecule type" value="Genomic_DNA"/>
</dbReference>
<reference evidence="1 2" key="1">
    <citation type="submission" date="2009-12" db="EMBL/GenBank/DDBJ databases">
        <title>The draft genome of Batrachochytrium dendrobatidis.</title>
        <authorList>
            <consortium name="US DOE Joint Genome Institute (JGI-PGF)"/>
            <person name="Kuo A."/>
            <person name="Salamov A."/>
            <person name="Schmutz J."/>
            <person name="Lucas S."/>
            <person name="Pitluck S."/>
            <person name="Rosenblum E."/>
            <person name="Stajich J."/>
            <person name="Eisen M."/>
            <person name="Grigoriev I.V."/>
        </authorList>
    </citation>
    <scope>NUCLEOTIDE SEQUENCE [LARGE SCALE GENOMIC DNA]</scope>
    <source>
        <strain evidence="2">JAM81 / FGSC 10211</strain>
    </source>
</reference>
<dbReference type="RefSeq" id="XP_006675461.1">
    <property type="nucleotide sequence ID" value="XM_006675398.1"/>
</dbReference>
<dbReference type="Proteomes" id="UP000007241">
    <property type="component" value="Unassembled WGS sequence"/>
</dbReference>
<evidence type="ECO:0000313" key="1">
    <source>
        <dbReference type="EMBL" id="EGF83405.1"/>
    </source>
</evidence>
<organism evidence="1 2">
    <name type="scientific">Batrachochytrium dendrobatidis (strain JAM81 / FGSC 10211)</name>
    <name type="common">Frog chytrid fungus</name>
    <dbReference type="NCBI Taxonomy" id="684364"/>
    <lineage>
        <taxon>Eukaryota</taxon>
        <taxon>Fungi</taxon>
        <taxon>Fungi incertae sedis</taxon>
        <taxon>Chytridiomycota</taxon>
        <taxon>Chytridiomycota incertae sedis</taxon>
        <taxon>Chytridiomycetes</taxon>
        <taxon>Rhizophydiales</taxon>
        <taxon>Rhizophydiales incertae sedis</taxon>
        <taxon>Batrachochytrium</taxon>
    </lineage>
</organism>
<dbReference type="InterPro" id="IPR009057">
    <property type="entry name" value="Homeodomain-like_sf"/>
</dbReference>
<proteinExistence type="predicted"/>
<evidence type="ECO:0000313" key="2">
    <source>
        <dbReference type="Proteomes" id="UP000007241"/>
    </source>
</evidence>
<evidence type="ECO:0008006" key="3">
    <source>
        <dbReference type="Google" id="ProtNLM"/>
    </source>
</evidence>
<dbReference type="SUPFAM" id="SSF46689">
    <property type="entry name" value="Homeodomain-like"/>
    <property type="match status" value="1"/>
</dbReference>
<name>F4NSB8_BATDJ</name>
<dbReference type="AlphaFoldDB" id="F4NSB8"/>
<gene>
    <name evidence="1" type="ORF">BATDEDRAFT_22077</name>
</gene>
<dbReference type="HOGENOM" id="CLU_1245129_0_0_1"/>
<protein>
    <recommendedName>
        <fullName evidence="3">Transposase</fullName>
    </recommendedName>
</protein>
<accession>F4NSB8</accession>
<dbReference type="InParanoid" id="F4NSB8"/>
<sequence length="222" mass="25655">MVMAYLESGSDFKDKKNENAKKWLFTFQLNFMFREHSDSIKQAAVAAFQKREFSVRKIAQLFQISVQTLYRWNAEALASEQNQHKTQQDQQAVAAKPKEGRCPIFNQEEQQVVAQVVQQTGRVDTSQIVAAVQEIRAIDAPAIQISRRTVYRYLRKNNITHKKAHLRTKQPDPSKLAAFWQQMRLIDAEQQAEPIISLESSFDAHMTPTYGWSKKGTKCIFF</sequence>
<keyword evidence="2" id="KW-1185">Reference proteome</keyword>